<accession>A0A348B327</accession>
<protein>
    <recommendedName>
        <fullName evidence="4">Phosphatidylethanolamine-binding protein</fullName>
    </recommendedName>
</protein>
<organism evidence="1 3">
    <name type="scientific">Sulfodiicoccus acidiphilus</name>
    <dbReference type="NCBI Taxonomy" id="1670455"/>
    <lineage>
        <taxon>Archaea</taxon>
        <taxon>Thermoproteota</taxon>
        <taxon>Thermoprotei</taxon>
        <taxon>Sulfolobales</taxon>
        <taxon>Sulfolobaceae</taxon>
        <taxon>Sulfodiicoccus</taxon>
    </lineage>
</organism>
<dbReference type="CDD" id="cd00865">
    <property type="entry name" value="PEBP_bact_arch"/>
    <property type="match status" value="1"/>
</dbReference>
<reference evidence="3" key="2">
    <citation type="submission" date="2018-04" db="EMBL/GenBank/DDBJ databases">
        <title>Complete genome sequence of Sulfodiicoccus acidiphilus strain HS-1.</title>
        <authorList>
            <person name="Sakai H.D."/>
            <person name="Kurosawa N."/>
        </authorList>
    </citation>
    <scope>NUCLEOTIDE SEQUENCE [LARGE SCALE GENOMIC DNA]</scope>
    <source>
        <strain evidence="3">HS-1</strain>
    </source>
</reference>
<name>A0A348B327_9CREN</name>
<dbReference type="SUPFAM" id="SSF49777">
    <property type="entry name" value="PEBP-like"/>
    <property type="match status" value="1"/>
</dbReference>
<dbReference type="NCBIfam" id="TIGR00481">
    <property type="entry name" value="YbhB/YbcL family Raf kinase inhibitor-like protein"/>
    <property type="match status" value="1"/>
</dbReference>
<dbReference type="PANTHER" id="PTHR30289">
    <property type="entry name" value="UNCHARACTERIZED PROTEIN YBCL-RELATED"/>
    <property type="match status" value="1"/>
</dbReference>
<dbReference type="InterPro" id="IPR005247">
    <property type="entry name" value="YbhB_YbcL/LppC-like"/>
</dbReference>
<reference evidence="2" key="4">
    <citation type="submission" date="2020-09" db="EMBL/GenBank/DDBJ databases">
        <authorList>
            <person name="Sun Q."/>
            <person name="Ohkuma M."/>
        </authorList>
    </citation>
    <scope>NUCLEOTIDE SEQUENCE</scope>
    <source>
        <strain evidence="2">JCM 31740</strain>
    </source>
</reference>
<reference evidence="1" key="3">
    <citation type="journal article" date="2019" name="BMC Res. Notes">
        <title>Complete genome sequence of the Sulfodiicoccus acidiphilus strain HS-1T, the first crenarchaeon that lacks polB3, isolated from an acidic hot spring in Ohwaku-dani, Hakone, Japan.</title>
        <authorList>
            <person name="Sakai H.D."/>
            <person name="Kurosawa N."/>
        </authorList>
    </citation>
    <scope>NUCLEOTIDE SEQUENCE</scope>
    <source>
        <strain evidence="1">HS-1</strain>
    </source>
</reference>
<proteinExistence type="predicted"/>
<dbReference type="RefSeq" id="WP_126449856.1">
    <property type="nucleotide sequence ID" value="NZ_AP018553.1"/>
</dbReference>
<dbReference type="InterPro" id="IPR008914">
    <property type="entry name" value="PEBP"/>
</dbReference>
<dbReference type="Pfam" id="PF01161">
    <property type="entry name" value="PBP"/>
    <property type="match status" value="1"/>
</dbReference>
<dbReference type="AlphaFoldDB" id="A0A348B327"/>
<dbReference type="PANTHER" id="PTHR30289:SF1">
    <property type="entry name" value="PEBP (PHOSPHATIDYLETHANOLAMINE-BINDING PROTEIN) FAMILY PROTEIN"/>
    <property type="match status" value="1"/>
</dbReference>
<gene>
    <name evidence="2" type="ORF">GCM10007116_09070</name>
    <name evidence="1" type="ORF">HS1genome_0968</name>
</gene>
<dbReference type="Proteomes" id="UP000276741">
    <property type="component" value="Chromosome"/>
</dbReference>
<evidence type="ECO:0008006" key="4">
    <source>
        <dbReference type="Google" id="ProtNLM"/>
    </source>
</evidence>
<dbReference type="EMBL" id="BMQS01000007">
    <property type="protein sequence ID" value="GGT93545.1"/>
    <property type="molecule type" value="Genomic_DNA"/>
</dbReference>
<sequence>MKVISNSFHDKSDIPVRYTCDGEDISPHLQWEKVGKGLYAVIMEDPDAPGGTFYHWAIYNVTTTELPEAIPKMTSTQYGDQAINDFGRVGYGGPCPPRGPPHRYFVKVYALKERMMLPARIGVREVATVAESIAVDVGEIMGKYRRGGK</sequence>
<dbReference type="OrthoDB" id="28720at2157"/>
<evidence type="ECO:0000313" key="3">
    <source>
        <dbReference type="Proteomes" id="UP000276741"/>
    </source>
</evidence>
<evidence type="ECO:0000313" key="1">
    <source>
        <dbReference type="EMBL" id="BBD72579.1"/>
    </source>
</evidence>
<dbReference type="InterPro" id="IPR036610">
    <property type="entry name" value="PEBP-like_sf"/>
</dbReference>
<dbReference type="Proteomes" id="UP000616143">
    <property type="component" value="Unassembled WGS sequence"/>
</dbReference>
<dbReference type="EMBL" id="AP018553">
    <property type="protein sequence ID" value="BBD72579.1"/>
    <property type="molecule type" value="Genomic_DNA"/>
</dbReference>
<dbReference type="Gene3D" id="3.90.280.10">
    <property type="entry name" value="PEBP-like"/>
    <property type="match status" value="1"/>
</dbReference>
<keyword evidence="3" id="KW-1185">Reference proteome</keyword>
<dbReference type="KEGG" id="sacd:HS1genome_0968"/>
<dbReference type="GeneID" id="38666471"/>
<reference evidence="2" key="1">
    <citation type="journal article" date="2014" name="Int. J. Syst. Evol. Microbiol.">
        <title>Complete genome sequence of Corynebacterium casei LMG S-19264T (=DSM 44701T), isolated from a smear-ripened cheese.</title>
        <authorList>
            <consortium name="US DOE Joint Genome Institute (JGI-PGF)"/>
            <person name="Walter F."/>
            <person name="Albersmeier A."/>
            <person name="Kalinowski J."/>
            <person name="Ruckert C."/>
        </authorList>
    </citation>
    <scope>NUCLEOTIDE SEQUENCE</scope>
    <source>
        <strain evidence="2">JCM 31740</strain>
    </source>
</reference>
<evidence type="ECO:0000313" key="2">
    <source>
        <dbReference type="EMBL" id="GGT93545.1"/>
    </source>
</evidence>